<dbReference type="AlphaFoldDB" id="A0A921AYL8"/>
<evidence type="ECO:0000313" key="2">
    <source>
        <dbReference type="Proteomes" id="UP000698963"/>
    </source>
</evidence>
<protein>
    <submittedName>
        <fullName evidence="1">Iron-only hydrogenase system regulator</fullName>
    </submittedName>
</protein>
<dbReference type="InterPro" id="IPR045865">
    <property type="entry name" value="ACT-like_dom_sf"/>
</dbReference>
<organism evidence="1 2">
    <name type="scientific">Mailhella massiliensis</name>
    <dbReference type="NCBI Taxonomy" id="1903261"/>
    <lineage>
        <taxon>Bacteria</taxon>
        <taxon>Pseudomonadati</taxon>
        <taxon>Thermodesulfobacteriota</taxon>
        <taxon>Desulfovibrionia</taxon>
        <taxon>Desulfovibrionales</taxon>
        <taxon>Desulfovibrionaceae</taxon>
        <taxon>Mailhella</taxon>
    </lineage>
</organism>
<dbReference type="InterPro" id="IPR023860">
    <property type="entry name" value="FeFe-hyd_TM1266"/>
</dbReference>
<gene>
    <name evidence="1" type="ORF">K8W16_11525</name>
</gene>
<proteinExistence type="predicted"/>
<dbReference type="RefSeq" id="WP_304123964.1">
    <property type="nucleotide sequence ID" value="NZ_DYZA01000235.1"/>
</dbReference>
<dbReference type="EMBL" id="DYZA01000235">
    <property type="protein sequence ID" value="HJD98260.1"/>
    <property type="molecule type" value="Genomic_DNA"/>
</dbReference>
<comment type="caution">
    <text evidence="1">The sequence shown here is derived from an EMBL/GenBank/DDBJ whole genome shotgun (WGS) entry which is preliminary data.</text>
</comment>
<dbReference type="InterPro" id="IPR027271">
    <property type="entry name" value="Acetolactate_synth/TF_NikR_C"/>
</dbReference>
<dbReference type="Proteomes" id="UP000698963">
    <property type="component" value="Unassembled WGS sequence"/>
</dbReference>
<dbReference type="SUPFAM" id="SSF55021">
    <property type="entry name" value="ACT-like"/>
    <property type="match status" value="1"/>
</dbReference>
<dbReference type="NCBIfam" id="TIGR03959">
    <property type="entry name" value="hyd_TM1266"/>
    <property type="match status" value="1"/>
</dbReference>
<dbReference type="Gene3D" id="3.30.70.1150">
    <property type="entry name" value="ACT-like. Chain A, domain 2"/>
    <property type="match status" value="1"/>
</dbReference>
<reference evidence="1" key="2">
    <citation type="submission" date="2021-09" db="EMBL/GenBank/DDBJ databases">
        <authorList>
            <person name="Gilroy R."/>
        </authorList>
    </citation>
    <scope>NUCLEOTIDE SEQUENCE</scope>
    <source>
        <strain evidence="1">ChiGjej2B2-19336</strain>
    </source>
</reference>
<name>A0A921AYL8_9BACT</name>
<reference evidence="1" key="1">
    <citation type="journal article" date="2021" name="PeerJ">
        <title>Extensive microbial diversity within the chicken gut microbiome revealed by metagenomics and culture.</title>
        <authorList>
            <person name="Gilroy R."/>
            <person name="Ravi A."/>
            <person name="Getino M."/>
            <person name="Pursley I."/>
            <person name="Horton D.L."/>
            <person name="Alikhan N.F."/>
            <person name="Baker D."/>
            <person name="Gharbi K."/>
            <person name="Hall N."/>
            <person name="Watson M."/>
            <person name="Adriaenssens E.M."/>
            <person name="Foster-Nyarko E."/>
            <person name="Jarju S."/>
            <person name="Secka A."/>
            <person name="Antonio M."/>
            <person name="Oren A."/>
            <person name="Chaudhuri R.R."/>
            <person name="La Ragione R."/>
            <person name="Hildebrand F."/>
            <person name="Pallen M.J."/>
        </authorList>
    </citation>
    <scope>NUCLEOTIDE SEQUENCE</scope>
    <source>
        <strain evidence="1">ChiGjej2B2-19336</strain>
    </source>
</reference>
<accession>A0A921AYL8</accession>
<dbReference type="Pfam" id="PF21699">
    <property type="entry name" value="TM1266-like"/>
    <property type="match status" value="1"/>
</dbReference>
<sequence length="82" mass="8564">MGETRIGTVGIVVDDPEVTGRINAILHEYADIIVGRLGIPYRSRGVSIIALAVDGSMDAISGMTGKIGKLQGVSVKAAISRR</sequence>
<evidence type="ECO:0000313" key="1">
    <source>
        <dbReference type="EMBL" id="HJD98260.1"/>
    </source>
</evidence>